<organism evidence="2 3">
    <name type="scientific">Nocardiopsis lambiniae</name>
    <dbReference type="NCBI Taxonomy" id="3075539"/>
    <lineage>
        <taxon>Bacteria</taxon>
        <taxon>Bacillati</taxon>
        <taxon>Actinomycetota</taxon>
        <taxon>Actinomycetes</taxon>
        <taxon>Streptosporangiales</taxon>
        <taxon>Nocardiopsidaceae</taxon>
        <taxon>Nocardiopsis</taxon>
    </lineage>
</organism>
<dbReference type="Proteomes" id="UP001183390">
    <property type="component" value="Unassembled WGS sequence"/>
</dbReference>
<sequence length="867" mass="95925">MASFDLSLTLRTTDAIPALIRARTTDFEDLDARVLGDSENLQASLDGAAGQFTSILAWDISTLAAEDRQLWVDAAVALTYAAMVSDMWADYVEEFREGREELLEEWNTAVTNCEGRVPGDYSSSHITSTFPERTWLWSDENTCRDLYDELVEKRTSVSGRFDTLWTTYQEHAEEIGDMLEEGATKVNVQKLIDGGYANWAFYNLDPARYYTMLVDPSELTEENAQEWADELADYWSGDKPLDDRYHELMLVMAMIGTNAKQAQQWTTGYPSEEIDFLQTFYESLEEADPNGNGVLGLPTLMEGGHLSDEEREHALGVLGDGILALSDERIGGGYEDLPASVRSVIEGPDFSGTRTAGGFNETHTDWMERAGYLNDFLQHSHEDMEGGAEFSTRMMDTVSLSLTRIGALGNDDSSMAGLVDVATRNEDANYAILTGEYPDGVEGELPWTEDTAENVTNRIIGDLYTHDWKDDGDAARGLTEWIEDMSWSDDADERRMAAEAMDGLMETITSKDMHDILSDTGIQVELADGTEVPDAPFTAVNGEIADGFAHLFELYIDSFADEEGIDGGHVDFGWERPEKEDRWNDDSRALAMSPAERLIFLEYIMGNEDSAVRAHTAATVYSAAQTEIYLVDGNEVETGANAGVLQSLVDAALHNEAVNRNLDLEEEMALRRRIVDGVANTGNNALGLVPGVGVAIQSMSQFMTPDIINQAFDDYLSSTSHVNSRTTAIDVEYYTSSRVLSEVIERNGGELPSINDEIRIAGDATPQEVLERAGLLGEHNGEYYIDFSGETGDESFDSSEAQEALNSFLESSEVDWTPRENESGTDFSAGFTEYFGDYYSPIEDQLRYSKENINGLYEGVPADSPSS</sequence>
<reference evidence="3" key="1">
    <citation type="submission" date="2023-07" db="EMBL/GenBank/DDBJ databases">
        <title>30 novel species of actinomycetes from the DSMZ collection.</title>
        <authorList>
            <person name="Nouioui I."/>
        </authorList>
    </citation>
    <scope>NUCLEOTIDE SEQUENCE [LARGE SCALE GENOMIC DNA]</scope>
    <source>
        <strain evidence="3">DSM 44743</strain>
    </source>
</reference>
<keyword evidence="3" id="KW-1185">Reference proteome</keyword>
<dbReference type="RefSeq" id="WP_311511874.1">
    <property type="nucleotide sequence ID" value="NZ_JAVREP010000007.1"/>
</dbReference>
<evidence type="ECO:0000313" key="2">
    <source>
        <dbReference type="EMBL" id="MDT0329211.1"/>
    </source>
</evidence>
<proteinExistence type="predicted"/>
<dbReference type="Pfam" id="PF23275">
    <property type="entry name" value="TPR_23"/>
    <property type="match status" value="1"/>
</dbReference>
<protein>
    <recommendedName>
        <fullName evidence="1">TPR repeat domain-containing protein</fullName>
    </recommendedName>
</protein>
<dbReference type="InterPro" id="IPR057037">
    <property type="entry name" value="TPR_rep_actino"/>
</dbReference>
<evidence type="ECO:0000313" key="3">
    <source>
        <dbReference type="Proteomes" id="UP001183390"/>
    </source>
</evidence>
<dbReference type="EMBL" id="JAVREP010000007">
    <property type="protein sequence ID" value="MDT0329211.1"/>
    <property type="molecule type" value="Genomic_DNA"/>
</dbReference>
<gene>
    <name evidence="2" type="ORF">RM479_12390</name>
</gene>
<feature type="domain" description="TPR repeat" evidence="1">
    <location>
        <begin position="270"/>
        <end position="481"/>
    </location>
</feature>
<name>A0ABU2MB87_9ACTN</name>
<accession>A0ABU2MB87</accession>
<comment type="caution">
    <text evidence="2">The sequence shown here is derived from an EMBL/GenBank/DDBJ whole genome shotgun (WGS) entry which is preliminary data.</text>
</comment>
<evidence type="ECO:0000259" key="1">
    <source>
        <dbReference type="Pfam" id="PF23275"/>
    </source>
</evidence>